<comment type="caution">
    <text evidence="1">The sequence shown here is derived from an EMBL/GenBank/DDBJ whole genome shotgun (WGS) entry which is preliminary data.</text>
</comment>
<evidence type="ECO:0000313" key="2">
    <source>
        <dbReference type="Proteomes" id="UP001050975"/>
    </source>
</evidence>
<organism evidence="1 2">
    <name type="scientific">Microseira wollei NIES-4236</name>
    <dbReference type="NCBI Taxonomy" id="2530354"/>
    <lineage>
        <taxon>Bacteria</taxon>
        <taxon>Bacillati</taxon>
        <taxon>Cyanobacteriota</taxon>
        <taxon>Cyanophyceae</taxon>
        <taxon>Oscillatoriophycideae</taxon>
        <taxon>Aerosakkonematales</taxon>
        <taxon>Aerosakkonemataceae</taxon>
        <taxon>Microseira</taxon>
    </lineage>
</organism>
<sequence>MGEVFRSQALAWERDGGGSTSWFFVPRLESGNEMGEVLPPGFLSFDFKQLERNQHHLRLLFGFDRMQSFRHLLRRQKVYRSC</sequence>
<proteinExistence type="predicted"/>
<dbReference type="Proteomes" id="UP001050975">
    <property type="component" value="Unassembled WGS sequence"/>
</dbReference>
<name>A0AAV3WEU3_9CYAN</name>
<accession>A0AAV3WEU3</accession>
<gene>
    <name evidence="1" type="ORF">MiSe_07270</name>
</gene>
<evidence type="ECO:0000313" key="1">
    <source>
        <dbReference type="EMBL" id="GET35979.1"/>
    </source>
</evidence>
<reference evidence="1" key="1">
    <citation type="submission" date="2019-10" db="EMBL/GenBank/DDBJ databases">
        <title>Draft genome sequece of Microseira wollei NIES-4236.</title>
        <authorList>
            <person name="Yamaguchi H."/>
            <person name="Suzuki S."/>
            <person name="Kawachi M."/>
        </authorList>
    </citation>
    <scope>NUCLEOTIDE SEQUENCE</scope>
    <source>
        <strain evidence="1">NIES-4236</strain>
    </source>
</reference>
<dbReference type="EMBL" id="BLAY01000007">
    <property type="protein sequence ID" value="GET35979.1"/>
    <property type="molecule type" value="Genomic_DNA"/>
</dbReference>
<protein>
    <recommendedName>
        <fullName evidence="3">Transposase</fullName>
    </recommendedName>
</protein>
<evidence type="ECO:0008006" key="3">
    <source>
        <dbReference type="Google" id="ProtNLM"/>
    </source>
</evidence>
<dbReference type="AlphaFoldDB" id="A0AAV3WEU3"/>
<keyword evidence="2" id="KW-1185">Reference proteome</keyword>